<dbReference type="InterPro" id="IPR002524">
    <property type="entry name" value="Cation_efflux"/>
</dbReference>
<keyword evidence="3" id="KW-0813">Transport</keyword>
<name>A0ABT7DWX9_9NEIS</name>
<proteinExistence type="inferred from homology"/>
<dbReference type="Pfam" id="PF01545">
    <property type="entry name" value="Cation_efflux"/>
    <property type="match status" value="1"/>
</dbReference>
<feature type="domain" description="Cation efflux protein transmembrane" evidence="8">
    <location>
        <begin position="9"/>
        <end position="204"/>
    </location>
</feature>
<protein>
    <submittedName>
        <fullName evidence="10">Cation diffusion facilitator family transporter</fullName>
    </submittedName>
</protein>
<dbReference type="PANTHER" id="PTHR43840:SF15">
    <property type="entry name" value="MITOCHONDRIAL METAL TRANSPORTER 1-RELATED"/>
    <property type="match status" value="1"/>
</dbReference>
<comment type="subcellular location">
    <subcellularLocation>
        <location evidence="1">Membrane</location>
        <topology evidence="1">Multi-pass membrane protein</topology>
    </subcellularLocation>
</comment>
<dbReference type="InterPro" id="IPR058533">
    <property type="entry name" value="Cation_efflux_TM"/>
</dbReference>
<dbReference type="PANTHER" id="PTHR43840">
    <property type="entry name" value="MITOCHONDRIAL METAL TRANSPORTER 1-RELATED"/>
    <property type="match status" value="1"/>
</dbReference>
<dbReference type="RefSeq" id="WP_284100640.1">
    <property type="nucleotide sequence ID" value="NZ_JARRAF010000009.1"/>
</dbReference>
<dbReference type="InterPro" id="IPR050291">
    <property type="entry name" value="CDF_Transporter"/>
</dbReference>
<feature type="transmembrane region" description="Helical" evidence="7">
    <location>
        <begin position="41"/>
        <end position="59"/>
    </location>
</feature>
<feature type="transmembrane region" description="Helical" evidence="7">
    <location>
        <begin position="7"/>
        <end position="29"/>
    </location>
</feature>
<dbReference type="SUPFAM" id="SSF161111">
    <property type="entry name" value="Cation efflux protein transmembrane domain-like"/>
    <property type="match status" value="1"/>
</dbReference>
<dbReference type="Pfam" id="PF16916">
    <property type="entry name" value="ZT_dimer"/>
    <property type="match status" value="1"/>
</dbReference>
<evidence type="ECO:0000256" key="7">
    <source>
        <dbReference type="SAM" id="Phobius"/>
    </source>
</evidence>
<feature type="transmembrane region" description="Helical" evidence="7">
    <location>
        <begin position="152"/>
        <end position="169"/>
    </location>
</feature>
<feature type="domain" description="Cation efflux protein cytoplasmic" evidence="9">
    <location>
        <begin position="209"/>
        <end position="286"/>
    </location>
</feature>
<evidence type="ECO:0000256" key="6">
    <source>
        <dbReference type="ARBA" id="ARBA00023136"/>
    </source>
</evidence>
<dbReference type="InterPro" id="IPR027469">
    <property type="entry name" value="Cation_efflux_TMD_sf"/>
</dbReference>
<keyword evidence="11" id="KW-1185">Reference proteome</keyword>
<dbReference type="Gene3D" id="1.20.1510.10">
    <property type="entry name" value="Cation efflux protein transmembrane domain"/>
    <property type="match status" value="1"/>
</dbReference>
<dbReference type="EMBL" id="JARRAF010000009">
    <property type="protein sequence ID" value="MDK2124329.1"/>
    <property type="molecule type" value="Genomic_DNA"/>
</dbReference>
<evidence type="ECO:0000256" key="1">
    <source>
        <dbReference type="ARBA" id="ARBA00004141"/>
    </source>
</evidence>
<dbReference type="InterPro" id="IPR036837">
    <property type="entry name" value="Cation_efflux_CTD_sf"/>
</dbReference>
<evidence type="ECO:0000256" key="3">
    <source>
        <dbReference type="ARBA" id="ARBA00022448"/>
    </source>
</evidence>
<dbReference type="Proteomes" id="UP001172778">
    <property type="component" value="Unassembled WGS sequence"/>
</dbReference>
<organism evidence="10 11">
    <name type="scientific">Parachitinimonas caeni</name>
    <dbReference type="NCBI Taxonomy" id="3031301"/>
    <lineage>
        <taxon>Bacteria</taxon>
        <taxon>Pseudomonadati</taxon>
        <taxon>Pseudomonadota</taxon>
        <taxon>Betaproteobacteria</taxon>
        <taxon>Neisseriales</taxon>
        <taxon>Chitinibacteraceae</taxon>
        <taxon>Parachitinimonas</taxon>
    </lineage>
</organism>
<feature type="transmembrane region" description="Helical" evidence="7">
    <location>
        <begin position="109"/>
        <end position="131"/>
    </location>
</feature>
<comment type="caution">
    <text evidence="10">The sequence shown here is derived from an EMBL/GenBank/DDBJ whole genome shotgun (WGS) entry which is preliminary data.</text>
</comment>
<keyword evidence="5 7" id="KW-1133">Transmembrane helix</keyword>
<dbReference type="InterPro" id="IPR027470">
    <property type="entry name" value="Cation_efflux_CTD"/>
</dbReference>
<comment type="similarity">
    <text evidence="2">Belongs to the cation diffusion facilitator (CDF) transporter (TC 2.A.4) family.</text>
</comment>
<evidence type="ECO:0000259" key="8">
    <source>
        <dbReference type="Pfam" id="PF01545"/>
    </source>
</evidence>
<keyword evidence="4 7" id="KW-0812">Transmembrane</keyword>
<reference evidence="10" key="1">
    <citation type="submission" date="2023-03" db="EMBL/GenBank/DDBJ databases">
        <title>Chitinimonas shenzhenensis gen. nov., sp. nov., a novel member of family Burkholderiaceae isolated from activated sludge collected in Shen Zhen, China.</title>
        <authorList>
            <person name="Wang X."/>
        </authorList>
    </citation>
    <scope>NUCLEOTIDE SEQUENCE</scope>
    <source>
        <strain evidence="10">DQS-5</strain>
    </source>
</reference>
<dbReference type="SUPFAM" id="SSF160240">
    <property type="entry name" value="Cation efflux protein cytoplasmic domain-like"/>
    <property type="match status" value="1"/>
</dbReference>
<dbReference type="Gene3D" id="3.30.70.1350">
    <property type="entry name" value="Cation efflux protein, cytoplasmic domain"/>
    <property type="match status" value="1"/>
</dbReference>
<accession>A0ABT7DWX9</accession>
<evidence type="ECO:0000313" key="10">
    <source>
        <dbReference type="EMBL" id="MDK2124329.1"/>
    </source>
</evidence>
<evidence type="ECO:0000259" key="9">
    <source>
        <dbReference type="Pfam" id="PF16916"/>
    </source>
</evidence>
<keyword evidence="6 7" id="KW-0472">Membrane</keyword>
<evidence type="ECO:0000256" key="2">
    <source>
        <dbReference type="ARBA" id="ARBA00008114"/>
    </source>
</evidence>
<evidence type="ECO:0000256" key="4">
    <source>
        <dbReference type="ARBA" id="ARBA00022692"/>
    </source>
</evidence>
<feature type="transmembrane region" description="Helical" evidence="7">
    <location>
        <begin position="80"/>
        <end position="97"/>
    </location>
</feature>
<evidence type="ECO:0000313" key="11">
    <source>
        <dbReference type="Proteomes" id="UP001172778"/>
    </source>
</evidence>
<evidence type="ECO:0000256" key="5">
    <source>
        <dbReference type="ARBA" id="ARBA00022989"/>
    </source>
</evidence>
<gene>
    <name evidence="10" type="ORF">PZA18_09730</name>
</gene>
<dbReference type="NCBIfam" id="TIGR01297">
    <property type="entry name" value="CDF"/>
    <property type="match status" value="1"/>
</dbReference>
<sequence length="295" mass="31519">MNASQKLALLSVGASCVTLGLKFGAWFLTDSVSLYSDAMESFVNLAAAIVALVVVTIVARPADESHPWGHDKAEYFSSGVEGALILVAALTIMFEAWQKLRMPTPPLQLGAGLGLSALASVVNAGTALILLKQAKRLDSIVLEADARHLLTDVWTSVGVIAGLTVLLFAPPSWAILDPIIALLVGLNIIRTGVDLLRRSADGLMDATLPTDEVATIHRTIEHELGPAGRHAELKTRKSGSKRFVEFKLYVPGQITVDAAHHLCDQLEAAIEQALGNTTVMVHVEPEERAPKEAKD</sequence>